<evidence type="ECO:0000259" key="1">
    <source>
        <dbReference type="Pfam" id="PF14530"/>
    </source>
</evidence>
<comment type="caution">
    <text evidence="2">The sequence shown here is derived from an EMBL/GenBank/DDBJ whole genome shotgun (WGS) entry which is preliminary data.</text>
</comment>
<dbReference type="InterPro" id="IPR012347">
    <property type="entry name" value="Ferritin-like"/>
</dbReference>
<dbReference type="Proteomes" id="UP000604001">
    <property type="component" value="Unassembled WGS sequence"/>
</dbReference>
<evidence type="ECO:0000313" key="3">
    <source>
        <dbReference type="Proteomes" id="UP000604001"/>
    </source>
</evidence>
<dbReference type="RefSeq" id="WP_186347319.1">
    <property type="nucleotide sequence ID" value="NZ_BMMR01000001.1"/>
</dbReference>
<name>A0ABR6UCG2_9ACTN</name>
<dbReference type="Gene3D" id="1.20.1260.10">
    <property type="match status" value="1"/>
</dbReference>
<gene>
    <name evidence="2" type="ORF">H7344_17730</name>
</gene>
<evidence type="ECO:0000313" key="2">
    <source>
        <dbReference type="EMBL" id="MBC2962136.1"/>
    </source>
</evidence>
<reference evidence="2 3" key="1">
    <citation type="submission" date="2020-08" db="EMBL/GenBank/DDBJ databases">
        <title>novel species in genus Nocardioides.</title>
        <authorList>
            <person name="Zhang G."/>
        </authorList>
    </citation>
    <scope>NUCLEOTIDE SEQUENCE [LARGE SCALE GENOMIC DNA]</scope>
    <source>
        <strain evidence="2 3">SC8A-24</strain>
    </source>
</reference>
<sequence length="145" mass="15756">MTTLDALQATLAAEHAALHVVGALGAQTSESGSPELYAALQDAYVQHRAQRDRLERELRDRGAEPVAAEPAYELPDRLAATPAVERRARELEADCATAYASLVGHTADDLRRWAVEVLVRTAVRGLAFRGTPEMFPGVGEHADRR</sequence>
<dbReference type="EMBL" id="JACMYC010000016">
    <property type="protein sequence ID" value="MBC2962136.1"/>
    <property type="molecule type" value="Genomic_DNA"/>
</dbReference>
<dbReference type="CDD" id="cd00657">
    <property type="entry name" value="Ferritin_like"/>
    <property type="match status" value="1"/>
</dbReference>
<protein>
    <submittedName>
        <fullName evidence="2">Ferritin-like domain-containing protein</fullName>
    </submittedName>
</protein>
<dbReference type="SUPFAM" id="SSF47240">
    <property type="entry name" value="Ferritin-like"/>
    <property type="match status" value="1"/>
</dbReference>
<proteinExistence type="predicted"/>
<dbReference type="Pfam" id="PF14530">
    <property type="entry name" value="DUF4439"/>
    <property type="match status" value="1"/>
</dbReference>
<feature type="domain" description="DUF4439" evidence="1">
    <location>
        <begin position="6"/>
        <end position="138"/>
    </location>
</feature>
<dbReference type="InterPro" id="IPR009078">
    <property type="entry name" value="Ferritin-like_SF"/>
</dbReference>
<organism evidence="2 3">
    <name type="scientific">Nocardioides deserti</name>
    <dbReference type="NCBI Taxonomy" id="1588644"/>
    <lineage>
        <taxon>Bacteria</taxon>
        <taxon>Bacillati</taxon>
        <taxon>Actinomycetota</taxon>
        <taxon>Actinomycetes</taxon>
        <taxon>Propionibacteriales</taxon>
        <taxon>Nocardioidaceae</taxon>
        <taxon>Nocardioides</taxon>
    </lineage>
</organism>
<accession>A0ABR6UCG2</accession>
<dbReference type="InterPro" id="IPR029447">
    <property type="entry name" value="DUF4439"/>
</dbReference>
<keyword evidence="3" id="KW-1185">Reference proteome</keyword>